<evidence type="ECO:0000313" key="2">
    <source>
        <dbReference type="Proteomes" id="UP000176609"/>
    </source>
</evidence>
<sequence length="185" mass="21490">MTAYFTASVVGKKHYLNNYLRIIDSLKAKKIDVVSDHIINATENQIRMETREERLKFQKQLDKWINSCDFLVAETSFPSISVGYEISLALNRHKPVLILYSAGHPPSLLAHHQDESLICEKYTPDTVKGILDDFINYVQGTDDMRFTFFITSKIASYLDHFSRKNKIPKSVYLRQLIEAEMKKRK</sequence>
<comment type="caution">
    <text evidence="1">The sequence shown here is derived from an EMBL/GenBank/DDBJ whole genome shotgun (WGS) entry which is preliminary data.</text>
</comment>
<dbReference type="Gene3D" id="3.40.50.450">
    <property type="match status" value="1"/>
</dbReference>
<evidence type="ECO:0000313" key="1">
    <source>
        <dbReference type="EMBL" id="OGG27402.1"/>
    </source>
</evidence>
<reference evidence="1 2" key="1">
    <citation type="journal article" date="2016" name="Nat. Commun.">
        <title>Thousands of microbial genomes shed light on interconnected biogeochemical processes in an aquifer system.</title>
        <authorList>
            <person name="Anantharaman K."/>
            <person name="Brown C.T."/>
            <person name="Hug L.A."/>
            <person name="Sharon I."/>
            <person name="Castelle C.J."/>
            <person name="Probst A.J."/>
            <person name="Thomas B.C."/>
            <person name="Singh A."/>
            <person name="Wilkins M.J."/>
            <person name="Karaoz U."/>
            <person name="Brodie E.L."/>
            <person name="Williams K.H."/>
            <person name="Hubbard S.S."/>
            <person name="Banfield J.F."/>
        </authorList>
    </citation>
    <scope>NUCLEOTIDE SEQUENCE [LARGE SCALE GENOMIC DNA]</scope>
</reference>
<name>A0A1F6ASA3_9BACT</name>
<evidence type="ECO:0008006" key="3">
    <source>
        <dbReference type="Google" id="ProtNLM"/>
    </source>
</evidence>
<dbReference type="AlphaFoldDB" id="A0A1F6ASA3"/>
<dbReference type="InterPro" id="IPR051239">
    <property type="entry name" value="2'-dNMP_N-hydrolase"/>
</dbReference>
<protein>
    <recommendedName>
        <fullName evidence="3">2'-deoxynucleoside 5'-phosphate N-hydrolase 1</fullName>
    </recommendedName>
</protein>
<dbReference type="PANTHER" id="PTHR15364">
    <property type="entry name" value="2'-DEOXYNUCLEOSIDE 5'-PHOSPHATE N-HYDROLASE 1"/>
    <property type="match status" value="1"/>
</dbReference>
<accession>A0A1F6ASA3</accession>
<dbReference type="EMBL" id="MFJR01000002">
    <property type="protein sequence ID" value="OGG27402.1"/>
    <property type="molecule type" value="Genomic_DNA"/>
</dbReference>
<proteinExistence type="predicted"/>
<dbReference type="GO" id="GO:0070694">
    <property type="term" value="F:5-hydroxymethyl-dUMP N-hydrolase activity"/>
    <property type="evidence" value="ECO:0007669"/>
    <property type="project" value="TreeGrafter"/>
</dbReference>
<organism evidence="1 2">
    <name type="scientific">Candidatus Gottesmanbacteria bacterium RIFCSPLOWO2_01_FULL_39_12b</name>
    <dbReference type="NCBI Taxonomy" id="1798388"/>
    <lineage>
        <taxon>Bacteria</taxon>
        <taxon>Candidatus Gottesmaniibacteriota</taxon>
    </lineage>
</organism>
<dbReference type="PANTHER" id="PTHR15364:SF0">
    <property type="entry name" value="2'-DEOXYNUCLEOSIDE 5'-PHOSPHATE N-HYDROLASE 1"/>
    <property type="match status" value="1"/>
</dbReference>
<gene>
    <name evidence="1" type="ORF">A2960_06400</name>
</gene>
<dbReference type="Proteomes" id="UP000176609">
    <property type="component" value="Unassembled WGS sequence"/>
</dbReference>
<dbReference type="GO" id="GO:0009159">
    <property type="term" value="P:deoxyribonucleoside monophosphate catabolic process"/>
    <property type="evidence" value="ECO:0007669"/>
    <property type="project" value="TreeGrafter"/>
</dbReference>